<dbReference type="EMBL" id="JACXVP010000008">
    <property type="protein sequence ID" value="KAG5591652.1"/>
    <property type="molecule type" value="Genomic_DNA"/>
</dbReference>
<evidence type="ECO:0000313" key="1">
    <source>
        <dbReference type="EMBL" id="KAG5591652.1"/>
    </source>
</evidence>
<dbReference type="PANTHER" id="PTHR31286:SF179">
    <property type="entry name" value="RNASE H TYPE-1 DOMAIN-CONTAINING PROTEIN"/>
    <property type="match status" value="1"/>
</dbReference>
<gene>
    <name evidence="1" type="ORF">H5410_042166</name>
</gene>
<accession>A0A9J5XWS5</accession>
<organism evidence="1 2">
    <name type="scientific">Solanum commersonii</name>
    <name type="common">Commerson's wild potato</name>
    <name type="synonym">Commerson's nightshade</name>
    <dbReference type="NCBI Taxonomy" id="4109"/>
    <lineage>
        <taxon>Eukaryota</taxon>
        <taxon>Viridiplantae</taxon>
        <taxon>Streptophyta</taxon>
        <taxon>Embryophyta</taxon>
        <taxon>Tracheophyta</taxon>
        <taxon>Spermatophyta</taxon>
        <taxon>Magnoliopsida</taxon>
        <taxon>eudicotyledons</taxon>
        <taxon>Gunneridae</taxon>
        <taxon>Pentapetalae</taxon>
        <taxon>asterids</taxon>
        <taxon>lamiids</taxon>
        <taxon>Solanales</taxon>
        <taxon>Solanaceae</taxon>
        <taxon>Solanoideae</taxon>
        <taxon>Solaneae</taxon>
        <taxon>Solanum</taxon>
    </lineage>
</organism>
<proteinExistence type="predicted"/>
<protein>
    <recommendedName>
        <fullName evidence="3">DUF4283 domain-containing protein</fullName>
    </recommendedName>
</protein>
<feature type="non-terminal residue" evidence="1">
    <location>
        <position position="1"/>
    </location>
</feature>
<keyword evidence="2" id="KW-1185">Reference proteome</keyword>
<dbReference type="PANTHER" id="PTHR31286">
    <property type="entry name" value="GLYCINE-RICH CELL WALL STRUCTURAL PROTEIN 1.8-LIKE"/>
    <property type="match status" value="1"/>
</dbReference>
<sequence length="226" mass="26367">PPPVVGDGPTPQEAFTNANRTIAPSYANTLKPRSPQHKPIPMKQIVYLHGEPRIVWEEEKVEQMIINEDRQYAVIRSHSNNFVGGLCNIVFKATILHHPTSVVRRRHRLPLYGYPSHLYLQFFFWKRNNFLFGGSSWKTIASRTRNKTRSSCVRVKVEVDLMGEFPTRINVGMRKKTGEILEKWVTIKYDYVPKYCTNCKLQGHNEKECFIIHPKLYLKEEREVGK</sequence>
<evidence type="ECO:0008006" key="3">
    <source>
        <dbReference type="Google" id="ProtNLM"/>
    </source>
</evidence>
<dbReference type="InterPro" id="IPR040256">
    <property type="entry name" value="At4g02000-like"/>
</dbReference>
<name>A0A9J5XWS5_SOLCO</name>
<comment type="caution">
    <text evidence="1">The sequence shown here is derived from an EMBL/GenBank/DDBJ whole genome shotgun (WGS) entry which is preliminary data.</text>
</comment>
<reference evidence="1 2" key="1">
    <citation type="submission" date="2020-09" db="EMBL/GenBank/DDBJ databases">
        <title>De no assembly of potato wild relative species, Solanum commersonii.</title>
        <authorList>
            <person name="Cho K."/>
        </authorList>
    </citation>
    <scope>NUCLEOTIDE SEQUENCE [LARGE SCALE GENOMIC DNA]</scope>
    <source>
        <strain evidence="1">LZ3.2</strain>
        <tissue evidence="1">Leaf</tissue>
    </source>
</reference>
<dbReference type="Proteomes" id="UP000824120">
    <property type="component" value="Chromosome 8"/>
</dbReference>
<dbReference type="AlphaFoldDB" id="A0A9J5XWS5"/>
<evidence type="ECO:0000313" key="2">
    <source>
        <dbReference type="Proteomes" id="UP000824120"/>
    </source>
</evidence>